<keyword evidence="4" id="KW-1185">Reference proteome</keyword>
<organism evidence="3 4">
    <name type="scientific">Populus alba x Populus x berolinensis</name>
    <dbReference type="NCBI Taxonomy" id="444605"/>
    <lineage>
        <taxon>Eukaryota</taxon>
        <taxon>Viridiplantae</taxon>
        <taxon>Streptophyta</taxon>
        <taxon>Embryophyta</taxon>
        <taxon>Tracheophyta</taxon>
        <taxon>Spermatophyta</taxon>
        <taxon>Magnoliopsida</taxon>
        <taxon>eudicotyledons</taxon>
        <taxon>Gunneridae</taxon>
        <taxon>Pentapetalae</taxon>
        <taxon>rosids</taxon>
        <taxon>fabids</taxon>
        <taxon>Malpighiales</taxon>
        <taxon>Salicaceae</taxon>
        <taxon>Saliceae</taxon>
        <taxon>Populus</taxon>
    </lineage>
</organism>
<gene>
    <name evidence="3" type="ORF">NC653_003038</name>
</gene>
<dbReference type="Proteomes" id="UP001164929">
    <property type="component" value="Chromosome 1"/>
</dbReference>
<evidence type="ECO:0000313" key="4">
    <source>
        <dbReference type="Proteomes" id="UP001164929"/>
    </source>
</evidence>
<sequence>MAGDTGAPHQIFLFRSQITARRFNDESLRILESLLVFKDVKSQIETRSDLKQFLRFESLSIFHEIKYKTVYQKLFILQFFVRAFALIGDTESCLALKYEALLFRDVKSSSDQSLHVSHLEWLNFAHHSLDQGFYSIATQASEKALACFQKKDVADAKTGDFFENARVIEDIKRLKDRAMRSAASGSVQAQAAEYLKRKVVEKSRTCSSFRTETKSAASTLFRNGIKKRHARELRKHQKADTTVLDLSKGQAGRIVSFFVPICVKREFSLSYFKTEINMAGSSPCASCKLLRRRCAKDCIFAPYFPSDDPHKFAIVHKIFGASNVSKMLQEIPLHQRADAVGSLVYEANARVRDPVYGCVGAISYLQNQVSQLQMQLAVAQTEILCIQMQQEPNLPAQLDQDDKSLLLASCNNFNSIPQYFNFASSSNVIQDPLKRESLWT</sequence>
<dbReference type="PANTHER" id="PTHR37176:SF1">
    <property type="entry name" value="PROTEIN DOUBLE-STRAND BREAK FORMATION"/>
    <property type="match status" value="1"/>
</dbReference>
<evidence type="ECO:0000256" key="1">
    <source>
        <dbReference type="ARBA" id="ARBA00005474"/>
    </source>
</evidence>
<reference evidence="3 4" key="1">
    <citation type="journal article" date="2023" name="Mol. Ecol. Resour.">
        <title>Chromosome-level genome assembly of a triploid poplar Populus alba 'Berolinensis'.</title>
        <authorList>
            <person name="Chen S."/>
            <person name="Yu Y."/>
            <person name="Wang X."/>
            <person name="Wang S."/>
            <person name="Zhang T."/>
            <person name="Zhou Y."/>
            <person name="He R."/>
            <person name="Meng N."/>
            <person name="Wang Y."/>
            <person name="Liu W."/>
            <person name="Liu Z."/>
            <person name="Liu J."/>
            <person name="Guo Q."/>
            <person name="Huang H."/>
            <person name="Sederoff R.R."/>
            <person name="Wang G."/>
            <person name="Qu G."/>
            <person name="Chen S."/>
        </authorList>
    </citation>
    <scope>NUCLEOTIDE SEQUENCE [LARGE SCALE GENOMIC DNA]</scope>
    <source>
        <strain evidence="3">SC-2020</strain>
    </source>
</reference>
<dbReference type="InterPro" id="IPR044969">
    <property type="entry name" value="DFO"/>
</dbReference>
<accession>A0AAD6RQJ7</accession>
<comment type="similarity">
    <text evidence="1">Belongs to the LOB domain-containing protein family.</text>
</comment>
<comment type="caution">
    <text evidence="3">The sequence shown here is derived from an EMBL/GenBank/DDBJ whole genome shotgun (WGS) entry which is preliminary data.</text>
</comment>
<dbReference type="PANTHER" id="PTHR37176">
    <property type="entry name" value="F10K1.23"/>
    <property type="match status" value="1"/>
</dbReference>
<dbReference type="PROSITE" id="PS50891">
    <property type="entry name" value="LOB"/>
    <property type="match status" value="1"/>
</dbReference>
<evidence type="ECO:0000259" key="2">
    <source>
        <dbReference type="PROSITE" id="PS50891"/>
    </source>
</evidence>
<name>A0AAD6RQJ7_9ROSI</name>
<dbReference type="EMBL" id="JAQIZT010000001">
    <property type="protein sequence ID" value="KAJ7013203.1"/>
    <property type="molecule type" value="Genomic_DNA"/>
</dbReference>
<dbReference type="Pfam" id="PF03195">
    <property type="entry name" value="LOB"/>
    <property type="match status" value="1"/>
</dbReference>
<protein>
    <recommendedName>
        <fullName evidence="2">LOB domain-containing protein</fullName>
    </recommendedName>
</protein>
<evidence type="ECO:0000313" key="3">
    <source>
        <dbReference type="EMBL" id="KAJ7013203.1"/>
    </source>
</evidence>
<dbReference type="GO" id="GO:0042138">
    <property type="term" value="P:meiotic DNA double-strand break formation"/>
    <property type="evidence" value="ECO:0007669"/>
    <property type="project" value="InterPro"/>
</dbReference>
<dbReference type="InterPro" id="IPR004883">
    <property type="entry name" value="LOB"/>
</dbReference>
<feature type="domain" description="LOB" evidence="2">
    <location>
        <begin position="282"/>
        <end position="383"/>
    </location>
</feature>
<proteinExistence type="inferred from homology"/>
<dbReference type="AlphaFoldDB" id="A0AAD6RQJ7"/>